<dbReference type="GeneID" id="95683058"/>
<dbReference type="InterPro" id="IPR025510">
    <property type="entry name" value="DUF4397"/>
</dbReference>
<dbReference type="Proteomes" id="UP000186235">
    <property type="component" value="Unassembled WGS sequence"/>
</dbReference>
<feature type="chain" id="PRO_5009937563" description="DUF4397 domain-containing protein" evidence="2">
    <location>
        <begin position="30"/>
        <end position="292"/>
    </location>
</feature>
<dbReference type="AlphaFoldDB" id="A0A1N6PTI6"/>
<keyword evidence="1" id="KW-0472">Membrane</keyword>
<name>A0A1N6PTI6_9MICO</name>
<feature type="domain" description="DUF4397" evidence="3">
    <location>
        <begin position="35"/>
        <end position="151"/>
    </location>
</feature>
<evidence type="ECO:0000313" key="5">
    <source>
        <dbReference type="Proteomes" id="UP000186235"/>
    </source>
</evidence>
<evidence type="ECO:0000256" key="1">
    <source>
        <dbReference type="SAM" id="Phobius"/>
    </source>
</evidence>
<evidence type="ECO:0000313" key="4">
    <source>
        <dbReference type="EMBL" id="SIQ07645.1"/>
    </source>
</evidence>
<feature type="signal peptide" evidence="2">
    <location>
        <begin position="1"/>
        <end position="29"/>
    </location>
</feature>
<dbReference type="EMBL" id="FTMI01000002">
    <property type="protein sequence ID" value="SIQ07645.1"/>
    <property type="molecule type" value="Genomic_DNA"/>
</dbReference>
<feature type="transmembrane region" description="Helical" evidence="1">
    <location>
        <begin position="253"/>
        <end position="274"/>
    </location>
</feature>
<reference evidence="5" key="1">
    <citation type="submission" date="2017-01" db="EMBL/GenBank/DDBJ databases">
        <authorList>
            <person name="Varghese N."/>
            <person name="Submissions S."/>
        </authorList>
    </citation>
    <scope>NUCLEOTIDE SEQUENCE [LARGE SCALE GENOMIC DNA]</scope>
    <source>
        <strain evidence="5">3bp</strain>
    </source>
</reference>
<keyword evidence="5" id="KW-1185">Reference proteome</keyword>
<evidence type="ECO:0000256" key="2">
    <source>
        <dbReference type="SAM" id="SignalP"/>
    </source>
</evidence>
<evidence type="ECO:0000259" key="3">
    <source>
        <dbReference type="Pfam" id="PF14344"/>
    </source>
</evidence>
<dbReference type="RefSeq" id="WP_043652848.1">
    <property type="nucleotide sequence ID" value="NZ_FTMI01000002.1"/>
</dbReference>
<keyword evidence="2" id="KW-0732">Signal</keyword>
<keyword evidence="1" id="KW-0812">Transmembrane</keyword>
<accession>A0A1N6PTI6</accession>
<keyword evidence="1" id="KW-1133">Transmembrane helix</keyword>
<protein>
    <recommendedName>
        <fullName evidence="3">DUF4397 domain-containing protein</fullName>
    </recommendedName>
</protein>
<proteinExistence type="predicted"/>
<dbReference type="Pfam" id="PF14344">
    <property type="entry name" value="DUF4397"/>
    <property type="match status" value="1"/>
</dbReference>
<organism evidence="4 5">
    <name type="scientific">Cellulosimicrobium aquatile</name>
    <dbReference type="NCBI Taxonomy" id="1612203"/>
    <lineage>
        <taxon>Bacteria</taxon>
        <taxon>Bacillati</taxon>
        <taxon>Actinomycetota</taxon>
        <taxon>Actinomycetes</taxon>
        <taxon>Micrococcales</taxon>
        <taxon>Promicromonosporaceae</taxon>
        <taxon>Cellulosimicrobium</taxon>
    </lineage>
</organism>
<sequence>MHRTARRTAALAGAATLVALGAVALPAQAATDDGASLSVLHGVPDTPVDVWVNDELTLDDFQPGDLAGPLDLPAGTYTVAITAPDATDTSSPVIGPVDLQLAGGTSYTAVAHLDAGGQPTATLFTNDTKPTAAGQGRLTVRHVAAAPAVDVLAGGTAVVTGLENPKEAVLDLPAGTISATVAAAGTTEPVLGPADLTVAEGVNTIAYAWGSLEDGNLALATQTVEGLHSSPSGVPAGLSGLAADAPSSTATGVAIAFGASLFGLLLVAATFMLARAWRQQHAAHAVRSDRTA</sequence>
<gene>
    <name evidence="4" type="ORF">SAMN05518682_1107</name>
</gene>